<accession>E4U369</accession>
<dbReference type="SUPFAM" id="SSF55486">
    <property type="entry name" value="Metalloproteases ('zincins'), catalytic domain"/>
    <property type="match status" value="1"/>
</dbReference>
<dbReference type="EMBL" id="CP002355">
    <property type="protein sequence ID" value="ADR33739.1"/>
    <property type="molecule type" value="Genomic_DNA"/>
</dbReference>
<gene>
    <name evidence="2" type="ordered locus">Sulku_1076</name>
</gene>
<name>E4U369_SULKY</name>
<dbReference type="InterPro" id="IPR010384">
    <property type="entry name" value="MtfA_fam"/>
</dbReference>
<reference evidence="2 3" key="1">
    <citation type="journal article" date="2012" name="Stand. Genomic Sci.">
        <title>Complete genome sequence of the sulfur compounds oxidizing chemolithoautotroph Sulfuricurvum kujiense type strain (YK-1(T)).</title>
        <authorList>
            <person name="Han C."/>
            <person name="Kotsyurbenko O."/>
            <person name="Chertkov O."/>
            <person name="Held B."/>
            <person name="Lapidus A."/>
            <person name="Nolan M."/>
            <person name="Lucas S."/>
            <person name="Hammon N."/>
            <person name="Deshpande S."/>
            <person name="Cheng J.F."/>
            <person name="Tapia R."/>
            <person name="Goodwin L.A."/>
            <person name="Pitluck S."/>
            <person name="Liolios K."/>
            <person name="Pagani I."/>
            <person name="Ivanova N."/>
            <person name="Mavromatis K."/>
            <person name="Mikhailova N."/>
            <person name="Pati A."/>
            <person name="Chen A."/>
            <person name="Palaniappan K."/>
            <person name="Land M."/>
            <person name="Hauser L."/>
            <person name="Chang Y.J."/>
            <person name="Jeffries C.D."/>
            <person name="Brambilla E.M."/>
            <person name="Rohde M."/>
            <person name="Spring S."/>
            <person name="Sikorski J."/>
            <person name="Goker M."/>
            <person name="Woyke T."/>
            <person name="Bristow J."/>
            <person name="Eisen J.A."/>
            <person name="Markowitz V."/>
            <person name="Hugenholtz P."/>
            <person name="Kyrpides N.C."/>
            <person name="Klenk H.P."/>
            <person name="Detter J.C."/>
        </authorList>
    </citation>
    <scope>NUCLEOTIDE SEQUENCE [LARGE SCALE GENOMIC DNA]</scope>
    <source>
        <strain evidence="3">ATCC BAA-921 / DSM 16994 / JCM 11577 / YK-1</strain>
    </source>
</reference>
<keyword evidence="3" id="KW-1185">Reference proteome</keyword>
<feature type="transmembrane region" description="Helical" evidence="1">
    <location>
        <begin position="6"/>
        <end position="24"/>
    </location>
</feature>
<evidence type="ECO:0000313" key="3">
    <source>
        <dbReference type="Proteomes" id="UP000008721"/>
    </source>
</evidence>
<dbReference type="AlphaFoldDB" id="E4U369"/>
<evidence type="ECO:0000256" key="1">
    <source>
        <dbReference type="SAM" id="Phobius"/>
    </source>
</evidence>
<dbReference type="HOGENOM" id="CLU_063037_0_1_7"/>
<dbReference type="Gene3D" id="3.40.390.10">
    <property type="entry name" value="Collagenase (Catalytic Domain)"/>
    <property type="match status" value="1"/>
</dbReference>
<dbReference type="PANTHER" id="PTHR30164:SF2">
    <property type="entry name" value="PROTEIN MTFA"/>
    <property type="match status" value="1"/>
</dbReference>
<dbReference type="CDD" id="cd20169">
    <property type="entry name" value="Peptidase_M90_mtfA"/>
    <property type="match status" value="1"/>
</dbReference>
<evidence type="ECO:0008006" key="4">
    <source>
        <dbReference type="Google" id="ProtNLM"/>
    </source>
</evidence>
<dbReference type="Gene3D" id="1.10.472.150">
    <property type="entry name" value="Glucose-regulated metallo-peptidase M90, N-terminal domain"/>
    <property type="match status" value="1"/>
</dbReference>
<keyword evidence="1" id="KW-0812">Transmembrane</keyword>
<sequence>MDYSLALLLIFAALGTFFFAGLFYNDFRRQKRLEEIKKIPFKEEYTLFLDKTPHYRKLTDEDRQKIQRSIVYFIHSKEFIGIGLHVSDEMKVIIAFYACLLLLGKNTQNCYDNLKTIIIYPHSVMINHVRSSGGIYAKEQFMIEGQSANDTVVITWHEAKKESYHMRHNNVIIHEFAHEIDFMDGAIDGIPPIENSKYDGWVNTLHKEFDRLSSITLKNRGWGKYKLLDAYAANNEAEFFAVVTERFFESPTALKLHFPELYEEYKDFYQIDTAQLFGSNRSKD</sequence>
<dbReference type="GO" id="GO:0004177">
    <property type="term" value="F:aminopeptidase activity"/>
    <property type="evidence" value="ECO:0007669"/>
    <property type="project" value="TreeGrafter"/>
</dbReference>
<dbReference type="InterPro" id="IPR024079">
    <property type="entry name" value="MetalloPept_cat_dom_sf"/>
</dbReference>
<dbReference type="InterPro" id="IPR042252">
    <property type="entry name" value="MtfA_N"/>
</dbReference>
<dbReference type="Pfam" id="PF06167">
    <property type="entry name" value="Peptidase_M90"/>
    <property type="match status" value="1"/>
</dbReference>
<dbReference type="KEGG" id="sku:Sulku_1076"/>
<dbReference type="GO" id="GO:0008237">
    <property type="term" value="F:metallopeptidase activity"/>
    <property type="evidence" value="ECO:0007669"/>
    <property type="project" value="InterPro"/>
</dbReference>
<dbReference type="RefSeq" id="WP_013459936.1">
    <property type="nucleotide sequence ID" value="NC_014762.1"/>
</dbReference>
<dbReference type="PANTHER" id="PTHR30164">
    <property type="entry name" value="MTFA PEPTIDASE"/>
    <property type="match status" value="1"/>
</dbReference>
<organism evidence="2 3">
    <name type="scientific">Sulfuricurvum kujiense (strain ATCC BAA-921 / DSM 16994 / JCM 11577 / YK-1)</name>
    <dbReference type="NCBI Taxonomy" id="709032"/>
    <lineage>
        <taxon>Bacteria</taxon>
        <taxon>Pseudomonadati</taxon>
        <taxon>Campylobacterota</taxon>
        <taxon>Epsilonproteobacteria</taxon>
        <taxon>Campylobacterales</taxon>
        <taxon>Sulfurimonadaceae</taxon>
        <taxon>Sulfuricurvum</taxon>
    </lineage>
</organism>
<dbReference type="STRING" id="709032.Sulku_1076"/>
<dbReference type="OrthoDB" id="9786424at2"/>
<proteinExistence type="predicted"/>
<dbReference type="eggNOG" id="COG3228">
    <property type="taxonomic scope" value="Bacteria"/>
</dbReference>
<protein>
    <recommendedName>
        <fullName evidence="4">Zinc-dependent peptidase</fullName>
    </recommendedName>
</protein>
<keyword evidence="1" id="KW-0472">Membrane</keyword>
<evidence type="ECO:0000313" key="2">
    <source>
        <dbReference type="EMBL" id="ADR33739.1"/>
    </source>
</evidence>
<dbReference type="Proteomes" id="UP000008721">
    <property type="component" value="Chromosome"/>
</dbReference>
<dbReference type="GO" id="GO:0005829">
    <property type="term" value="C:cytosol"/>
    <property type="evidence" value="ECO:0007669"/>
    <property type="project" value="TreeGrafter"/>
</dbReference>
<keyword evidence="1" id="KW-1133">Transmembrane helix</keyword>